<dbReference type="STRING" id="1217799.DEALK_08170"/>
<evidence type="ECO:0000256" key="8">
    <source>
        <dbReference type="ARBA" id="ARBA00022679"/>
    </source>
</evidence>
<accession>A0A0W0GHD4</accession>
<dbReference type="EC" id="2.7.7.7" evidence="4"/>
<dbReference type="Gene3D" id="1.10.10.1600">
    <property type="entry name" value="Bacterial DNA polymerase III alpha subunit, thumb domain"/>
    <property type="match status" value="1"/>
</dbReference>
<dbReference type="OrthoDB" id="9803237at2"/>
<organism evidence="16 17">
    <name type="scientific">Dehalogenimonas alkenigignens</name>
    <dbReference type="NCBI Taxonomy" id="1217799"/>
    <lineage>
        <taxon>Bacteria</taxon>
        <taxon>Bacillati</taxon>
        <taxon>Chloroflexota</taxon>
        <taxon>Dehalococcoidia</taxon>
        <taxon>Dehalococcoidales</taxon>
        <taxon>Dehalococcoidaceae</taxon>
        <taxon>Dehalogenimonas</taxon>
    </lineage>
</organism>
<keyword evidence="7" id="KW-0963">Cytoplasm</keyword>
<protein>
    <recommendedName>
        <fullName evidence="6">DNA polymerase III subunit alpha</fullName>
        <ecNumber evidence="4">2.7.7.7</ecNumber>
    </recommendedName>
    <alternativeName>
        <fullName evidence="5">Error-prone DNA polymerase</fullName>
    </alternativeName>
</protein>
<keyword evidence="9 16" id="KW-0548">Nucleotidyltransferase</keyword>
<dbReference type="Gene3D" id="1.10.150.870">
    <property type="match status" value="1"/>
</dbReference>
<evidence type="ECO:0000256" key="14">
    <source>
        <dbReference type="ARBA" id="ARBA00049244"/>
    </source>
</evidence>
<dbReference type="PATRIC" id="fig|1217799.6.peg.841"/>
<dbReference type="CDD" id="cd04485">
    <property type="entry name" value="DnaE_OBF"/>
    <property type="match status" value="1"/>
</dbReference>
<evidence type="ECO:0000259" key="15">
    <source>
        <dbReference type="SMART" id="SM00481"/>
    </source>
</evidence>
<dbReference type="InterPro" id="IPR029460">
    <property type="entry name" value="DNAPol_HHH"/>
</dbReference>
<dbReference type="PANTHER" id="PTHR32294">
    <property type="entry name" value="DNA POLYMERASE III SUBUNIT ALPHA"/>
    <property type="match status" value="1"/>
</dbReference>
<evidence type="ECO:0000256" key="12">
    <source>
        <dbReference type="ARBA" id="ARBA00022932"/>
    </source>
</evidence>
<sequence length="1045" mass="116528">MPYAELHCHSYYSFQDGASSLEELLARSKELGYSALAVTDHDNFCGAMRFAHLSKSLELPGIIGAELTLRGGYHLTLLAKDRDGYRNLCRLITAAREAPDRAEPELPPEVIGAHAAGLICLSGCPKSELSQLAAAGRINEARTLVRLYLDWFGADNYFIELQHNLAFGDTARNRALLAIAREAGAQVVATGNVHYHMQERHRLQDCLAAVSACKSLEDSHRERRPNSEFYLRPAAQIEGLFSDCPEAVTNTVKIAERCRFDLTSDLGYTFPDYCAPGGLSPDDYLEQLCLEAAIRRYGAVTSEVRARLDDEFRLIKKHGLAGFLLLYRDVIELGRQVMIDQGLSDPSQFIEDNPPGRGRGSSVALLIGYLIGLSHIDPLKYRLSLERFLPEDALGCVPDIDLDFPRRIREELILRVHRRWGWRNAALAGTIATYQIKGAVRDLGKALGLPLEEVDRLSKFVDWGSARKLESQMEKHPGFRHLINQPVWRDLISLAAELDGFPKYMGQHPGGMIISSGPLTDIVPVQRGAIDGRYVCQWDKDSIDDAGFVKIDFLALGALSQMQEAVEIIRARTGQRIDMSRIDFDDQAVYNMLCAGDTVGIFQVESAAQMQTIIRLRPRNLTDMAHEVGAVRPGVGVNGGVQEYLARRSKKKPVVFDHELERRALERTLGVVLFQDQVNQLAVDVAGFSPAAADQLRRAFGRRHNEAMLDRYHEKFISGAARRGVDEASAEKVWQKFNGQYMFPESHAFAFGVTAFQAAWLKLYYPLEFFAAIFNQQPMGFYNLETLKEDARRHGVAVLNPDINRSEALSVVENGALRLGLLHVGGVGESFARAILDERARGGYYADVGDFLARSAVLEEAALALAAAGAFDGLESNRRKVKWEVGLKYRPVNSQLFLPLPAAQDMTELSAMTAWEQMQEEYGTMGLFPSGHIMACLRPRFTNQVATSRDIAQLVDGSEVTVAGMVIRRQRPHRKVVFITLEDEFGHVPLMVFPGVYERAEQRFKSPFLVVRGRVSRRDGAHNVVVAEVRSFSALEKAPPSKDWH</sequence>
<dbReference type="Pfam" id="PF17657">
    <property type="entry name" value="DNA_pol3_finger"/>
    <property type="match status" value="1"/>
</dbReference>
<dbReference type="SMART" id="SM00481">
    <property type="entry name" value="POLIIIAc"/>
    <property type="match status" value="1"/>
</dbReference>
<evidence type="ECO:0000256" key="4">
    <source>
        <dbReference type="ARBA" id="ARBA00012417"/>
    </source>
</evidence>
<dbReference type="InterPro" id="IPR041931">
    <property type="entry name" value="DNA_pol3_alpha_thumb_dom"/>
</dbReference>
<evidence type="ECO:0000256" key="7">
    <source>
        <dbReference type="ARBA" id="ARBA00022490"/>
    </source>
</evidence>
<comment type="subcellular location">
    <subcellularLocation>
        <location evidence="1">Cytoplasm</location>
    </subcellularLocation>
</comment>
<dbReference type="RefSeq" id="WP_058438939.1">
    <property type="nucleotide sequence ID" value="NZ_KQ758903.1"/>
</dbReference>
<dbReference type="InterPro" id="IPR003141">
    <property type="entry name" value="Pol/His_phosphatase_N"/>
</dbReference>
<keyword evidence="8 16" id="KW-0808">Transferase</keyword>
<feature type="domain" description="Polymerase/histidinol phosphatase N-terminal" evidence="15">
    <location>
        <begin position="4"/>
        <end position="71"/>
    </location>
</feature>
<dbReference type="InterPro" id="IPR011708">
    <property type="entry name" value="DNA_pol3_alpha_NTPase_dom"/>
</dbReference>
<dbReference type="GO" id="GO:0008408">
    <property type="term" value="F:3'-5' exonuclease activity"/>
    <property type="evidence" value="ECO:0007669"/>
    <property type="project" value="InterPro"/>
</dbReference>
<dbReference type="Pfam" id="PF07733">
    <property type="entry name" value="DNA_pol3_alpha"/>
    <property type="match status" value="1"/>
</dbReference>
<evidence type="ECO:0000256" key="6">
    <source>
        <dbReference type="ARBA" id="ARBA00019114"/>
    </source>
</evidence>
<comment type="caution">
    <text evidence="16">The sequence shown here is derived from an EMBL/GenBank/DDBJ whole genome shotgun (WGS) entry which is preliminary data.</text>
</comment>
<dbReference type="Pfam" id="PF01336">
    <property type="entry name" value="tRNA_anti-codon"/>
    <property type="match status" value="1"/>
</dbReference>
<dbReference type="AlphaFoldDB" id="A0A0W0GHD4"/>
<dbReference type="InterPro" id="IPR040982">
    <property type="entry name" value="DNA_pol3_finger"/>
</dbReference>
<keyword evidence="17" id="KW-1185">Reference proteome</keyword>
<reference evidence="16 17" key="1">
    <citation type="submission" date="2015-06" db="EMBL/GenBank/DDBJ databases">
        <title>Genome sequence of the organohalide-respiring Dehalogenimonas alkenigignens type strain (IP3-3T).</title>
        <authorList>
            <person name="Key T.A."/>
            <person name="Richmond D.P."/>
            <person name="Bowman K.S."/>
            <person name="Cho Y.-J."/>
            <person name="Chun J."/>
            <person name="da Costa M.S."/>
            <person name="Rainey F.A."/>
            <person name="Moe W.M."/>
        </authorList>
    </citation>
    <scope>NUCLEOTIDE SEQUENCE [LARGE SCALE GENOMIC DNA]</scope>
    <source>
        <strain evidence="16 17">IP3-3</strain>
    </source>
</reference>
<dbReference type="EMBL" id="LFDV01000002">
    <property type="protein sequence ID" value="KTB47972.1"/>
    <property type="molecule type" value="Genomic_DNA"/>
</dbReference>
<evidence type="ECO:0000256" key="2">
    <source>
        <dbReference type="ARBA" id="ARBA00007391"/>
    </source>
</evidence>
<dbReference type="InterPro" id="IPR004013">
    <property type="entry name" value="PHP_dom"/>
</dbReference>
<comment type="similarity">
    <text evidence="3">Belongs to the DNA polymerase type-C family. DnaE subfamily.</text>
</comment>
<name>A0A0W0GHD4_9CHLR</name>
<evidence type="ECO:0000256" key="1">
    <source>
        <dbReference type="ARBA" id="ARBA00004496"/>
    </source>
</evidence>
<keyword evidence="12 16" id="KW-0239">DNA-directed DNA polymerase</keyword>
<dbReference type="InterPro" id="IPR004805">
    <property type="entry name" value="DnaE2/DnaE/PolC"/>
</dbReference>
<dbReference type="Gene3D" id="3.20.20.140">
    <property type="entry name" value="Metal-dependent hydrolases"/>
    <property type="match status" value="1"/>
</dbReference>
<dbReference type="NCBIfam" id="TIGR00594">
    <property type="entry name" value="polc"/>
    <property type="match status" value="1"/>
</dbReference>
<dbReference type="GO" id="GO:0003676">
    <property type="term" value="F:nucleic acid binding"/>
    <property type="evidence" value="ECO:0007669"/>
    <property type="project" value="InterPro"/>
</dbReference>
<comment type="similarity">
    <text evidence="2">Belongs to the DNA polymerase type-C family. DnaE2 subfamily.</text>
</comment>
<dbReference type="GO" id="GO:0005737">
    <property type="term" value="C:cytoplasm"/>
    <property type="evidence" value="ECO:0007669"/>
    <property type="project" value="UniProtKB-SubCell"/>
</dbReference>
<dbReference type="Proteomes" id="UP000053947">
    <property type="component" value="Unassembled WGS sequence"/>
</dbReference>
<keyword evidence="13" id="KW-0234">DNA repair</keyword>
<dbReference type="GO" id="GO:0006260">
    <property type="term" value="P:DNA replication"/>
    <property type="evidence" value="ECO:0007669"/>
    <property type="project" value="UniProtKB-KW"/>
</dbReference>
<dbReference type="GO" id="GO:0003887">
    <property type="term" value="F:DNA-directed DNA polymerase activity"/>
    <property type="evidence" value="ECO:0007669"/>
    <property type="project" value="UniProtKB-KW"/>
</dbReference>
<keyword evidence="10" id="KW-0235">DNA replication</keyword>
<dbReference type="Pfam" id="PF02811">
    <property type="entry name" value="PHP"/>
    <property type="match status" value="1"/>
</dbReference>
<dbReference type="InterPro" id="IPR004365">
    <property type="entry name" value="NA-bd_OB_tRNA"/>
</dbReference>
<dbReference type="PANTHER" id="PTHR32294:SF4">
    <property type="entry name" value="ERROR-PRONE DNA POLYMERASE"/>
    <property type="match status" value="1"/>
</dbReference>
<dbReference type="SUPFAM" id="SSF89550">
    <property type="entry name" value="PHP domain-like"/>
    <property type="match status" value="1"/>
</dbReference>
<dbReference type="Pfam" id="PF14579">
    <property type="entry name" value="HHH_6"/>
    <property type="match status" value="1"/>
</dbReference>
<evidence type="ECO:0000256" key="11">
    <source>
        <dbReference type="ARBA" id="ARBA00022763"/>
    </source>
</evidence>
<evidence type="ECO:0000313" key="16">
    <source>
        <dbReference type="EMBL" id="KTB47972.1"/>
    </source>
</evidence>
<evidence type="ECO:0000313" key="17">
    <source>
        <dbReference type="Proteomes" id="UP000053947"/>
    </source>
</evidence>
<evidence type="ECO:0000256" key="13">
    <source>
        <dbReference type="ARBA" id="ARBA00023204"/>
    </source>
</evidence>
<comment type="catalytic activity">
    <reaction evidence="14">
        <text>DNA(n) + a 2'-deoxyribonucleoside 5'-triphosphate = DNA(n+1) + diphosphate</text>
        <dbReference type="Rhea" id="RHEA:22508"/>
        <dbReference type="Rhea" id="RHEA-COMP:17339"/>
        <dbReference type="Rhea" id="RHEA-COMP:17340"/>
        <dbReference type="ChEBI" id="CHEBI:33019"/>
        <dbReference type="ChEBI" id="CHEBI:61560"/>
        <dbReference type="ChEBI" id="CHEBI:173112"/>
        <dbReference type="EC" id="2.7.7.7"/>
    </reaction>
</comment>
<keyword evidence="11" id="KW-0227">DNA damage</keyword>
<gene>
    <name evidence="16" type="ORF">DEALK_08170</name>
</gene>
<evidence type="ECO:0000256" key="10">
    <source>
        <dbReference type="ARBA" id="ARBA00022705"/>
    </source>
</evidence>
<dbReference type="InterPro" id="IPR016195">
    <property type="entry name" value="Pol/histidinol_Pase-like"/>
</dbReference>
<evidence type="ECO:0000256" key="5">
    <source>
        <dbReference type="ARBA" id="ARBA00017273"/>
    </source>
</evidence>
<dbReference type="Gene3D" id="2.40.50.140">
    <property type="entry name" value="Nucleic acid-binding proteins"/>
    <property type="match status" value="1"/>
</dbReference>
<evidence type="ECO:0000256" key="9">
    <source>
        <dbReference type="ARBA" id="ARBA00022695"/>
    </source>
</evidence>
<proteinExistence type="inferred from homology"/>
<dbReference type="GO" id="GO:0006281">
    <property type="term" value="P:DNA repair"/>
    <property type="evidence" value="ECO:0007669"/>
    <property type="project" value="UniProtKB-KW"/>
</dbReference>
<dbReference type="InterPro" id="IPR012340">
    <property type="entry name" value="NA-bd_OB-fold"/>
</dbReference>
<evidence type="ECO:0000256" key="3">
    <source>
        <dbReference type="ARBA" id="ARBA00009496"/>
    </source>
</evidence>